<dbReference type="Proteomes" id="UP000261212">
    <property type="component" value="Unassembled WGS sequence"/>
</dbReference>
<dbReference type="FunFam" id="3.40.50.300:FF:000224">
    <property type="entry name" value="Energy-coupling factor transporter ATP-binding protein EcfA"/>
    <property type="match status" value="1"/>
</dbReference>
<proteinExistence type="inferred from homology"/>
<dbReference type="AlphaFoldDB" id="A0A3E3DVD0"/>
<dbReference type="RefSeq" id="WP_117532798.1">
    <property type="nucleotide sequence ID" value="NZ_CP176644.1"/>
</dbReference>
<comment type="function">
    <text evidence="8">ATP-binding (A) component of a common energy-coupling factor (ECF) ABC-transporter complex.</text>
</comment>
<evidence type="ECO:0000256" key="1">
    <source>
        <dbReference type="ARBA" id="ARBA00004202"/>
    </source>
</evidence>
<dbReference type="PROSITE" id="PS00211">
    <property type="entry name" value="ABC_TRANSPORTER_1"/>
    <property type="match status" value="1"/>
</dbReference>
<gene>
    <name evidence="10" type="ORF">DW687_11330</name>
</gene>
<evidence type="ECO:0000256" key="4">
    <source>
        <dbReference type="ARBA" id="ARBA00022741"/>
    </source>
</evidence>
<dbReference type="EC" id="7.-.-.-" evidence="8"/>
<dbReference type="InterPro" id="IPR050095">
    <property type="entry name" value="ECF_ABC_transporter_ATP-bd"/>
</dbReference>
<comment type="subunit">
    <text evidence="8">Forms a stable energy-coupling factor (ECF) transporter complex composed of 2 membrane-embedded substrate-binding proteins (S component), 2 ATP-binding proteins (A component) and 2 transmembrane proteins (T component).</text>
</comment>
<dbReference type="NCBIfam" id="NF010158">
    <property type="entry name" value="PRK13637.1"/>
    <property type="match status" value="1"/>
</dbReference>
<dbReference type="Gene3D" id="3.40.50.300">
    <property type="entry name" value="P-loop containing nucleotide triphosphate hydrolases"/>
    <property type="match status" value="1"/>
</dbReference>
<dbReference type="InterPro" id="IPR017871">
    <property type="entry name" value="ABC_transporter-like_CS"/>
</dbReference>
<dbReference type="GO" id="GO:0042626">
    <property type="term" value="F:ATPase-coupled transmembrane transporter activity"/>
    <property type="evidence" value="ECO:0007669"/>
    <property type="project" value="TreeGrafter"/>
</dbReference>
<dbReference type="SMART" id="SM00382">
    <property type="entry name" value="AAA"/>
    <property type="match status" value="1"/>
</dbReference>
<accession>A0A3E3DVD0</accession>
<dbReference type="PANTHER" id="PTHR43553:SF27">
    <property type="entry name" value="ENERGY-COUPLING FACTOR TRANSPORTER ATP-BINDING PROTEIN ECFA2"/>
    <property type="match status" value="1"/>
</dbReference>
<dbReference type="InterPro" id="IPR003439">
    <property type="entry name" value="ABC_transporter-like_ATP-bd"/>
</dbReference>
<keyword evidence="5 8" id="KW-0067">ATP-binding</keyword>
<keyword evidence="7 8" id="KW-0472">Membrane</keyword>
<dbReference type="GO" id="GO:0005524">
    <property type="term" value="F:ATP binding"/>
    <property type="evidence" value="ECO:0007669"/>
    <property type="project" value="UniProtKB-UniRule"/>
</dbReference>
<name>A0A3E3DVD0_9FIRM</name>
<comment type="caution">
    <text evidence="10">The sequence shown here is derived from an EMBL/GenBank/DDBJ whole genome shotgun (WGS) entry which is preliminary data.</text>
</comment>
<keyword evidence="3 8" id="KW-1003">Cell membrane</keyword>
<evidence type="ECO:0000256" key="6">
    <source>
        <dbReference type="ARBA" id="ARBA00022967"/>
    </source>
</evidence>
<protein>
    <recommendedName>
        <fullName evidence="8">Energy-coupling factor transporter ATP-binding protein EcfA2</fullName>
        <ecNumber evidence="8">7.-.-.-</ecNumber>
    </recommendedName>
</protein>
<reference evidence="10 11" key="1">
    <citation type="submission" date="2018-08" db="EMBL/GenBank/DDBJ databases">
        <title>A genome reference for cultivated species of the human gut microbiota.</title>
        <authorList>
            <person name="Zou Y."/>
            <person name="Xue W."/>
            <person name="Luo G."/>
        </authorList>
    </citation>
    <scope>NUCLEOTIDE SEQUENCE [LARGE SCALE GENOMIC DNA]</scope>
    <source>
        <strain evidence="10 11">AM25-6</strain>
    </source>
</reference>
<sequence>MSVKVVDLCHTYGENSIFEFKALNNINFEVKSGELIGIIGHTGSGKSTLIQHINRLLTPTSGEIYLDELNINEKGVLMKDICSKVGLVFQYPEYQLFEETVYKDIAFGPKNIGMEDIDGSVKKSMAMVGLDFETYKDKSPFELSGGQKRRVAIAGVIAMDPDILILDEPASGLDPVGRKEILDNIYKLHKDNNLTTFLVSHSMTDVCEYASKIMVYSHGELKLFDESKEVFKEVELLKEIGLSIPEGKELMLKLKEKGLDANTDLFTFEDVVKEIDNLI</sequence>
<evidence type="ECO:0000256" key="3">
    <source>
        <dbReference type="ARBA" id="ARBA00022475"/>
    </source>
</evidence>
<dbReference type="Pfam" id="PF00005">
    <property type="entry name" value="ABC_tran"/>
    <property type="match status" value="1"/>
</dbReference>
<dbReference type="InterPro" id="IPR027417">
    <property type="entry name" value="P-loop_NTPase"/>
</dbReference>
<dbReference type="EMBL" id="QUSM01000008">
    <property type="protein sequence ID" value="RGD73046.1"/>
    <property type="molecule type" value="Genomic_DNA"/>
</dbReference>
<keyword evidence="4 8" id="KW-0547">Nucleotide-binding</keyword>
<dbReference type="PROSITE" id="PS50893">
    <property type="entry name" value="ABC_TRANSPORTER_2"/>
    <property type="match status" value="1"/>
</dbReference>
<evidence type="ECO:0000313" key="10">
    <source>
        <dbReference type="EMBL" id="RGD73046.1"/>
    </source>
</evidence>
<dbReference type="InterPro" id="IPR030946">
    <property type="entry name" value="EcfA2"/>
</dbReference>
<dbReference type="SUPFAM" id="SSF52540">
    <property type="entry name" value="P-loop containing nucleoside triphosphate hydrolases"/>
    <property type="match status" value="1"/>
</dbReference>
<organism evidence="10 11">
    <name type="scientific">Anaerofustis stercorihominis</name>
    <dbReference type="NCBI Taxonomy" id="214853"/>
    <lineage>
        <taxon>Bacteria</taxon>
        <taxon>Bacillati</taxon>
        <taxon>Bacillota</taxon>
        <taxon>Clostridia</taxon>
        <taxon>Eubacteriales</taxon>
        <taxon>Eubacteriaceae</taxon>
        <taxon>Anaerofustis</taxon>
    </lineage>
</organism>
<evidence type="ECO:0000313" key="11">
    <source>
        <dbReference type="Proteomes" id="UP000261212"/>
    </source>
</evidence>
<dbReference type="CDD" id="cd03225">
    <property type="entry name" value="ABC_cobalt_CbiO_domain1"/>
    <property type="match status" value="1"/>
</dbReference>
<comment type="subcellular location">
    <subcellularLocation>
        <location evidence="1 8">Cell membrane</location>
        <topology evidence="1 8">Peripheral membrane protein</topology>
    </subcellularLocation>
</comment>
<feature type="domain" description="ABC transporter" evidence="9">
    <location>
        <begin position="3"/>
        <end position="243"/>
    </location>
</feature>
<dbReference type="InterPro" id="IPR003593">
    <property type="entry name" value="AAA+_ATPase"/>
</dbReference>
<evidence type="ECO:0000256" key="2">
    <source>
        <dbReference type="ARBA" id="ARBA00022448"/>
    </source>
</evidence>
<dbReference type="InterPro" id="IPR015856">
    <property type="entry name" value="ABC_transpr_CbiO/EcfA_su"/>
</dbReference>
<dbReference type="GO" id="GO:0016887">
    <property type="term" value="F:ATP hydrolysis activity"/>
    <property type="evidence" value="ECO:0007669"/>
    <property type="project" value="InterPro"/>
</dbReference>
<dbReference type="GO" id="GO:0043190">
    <property type="term" value="C:ATP-binding cassette (ABC) transporter complex"/>
    <property type="evidence" value="ECO:0007669"/>
    <property type="project" value="TreeGrafter"/>
</dbReference>
<keyword evidence="2 8" id="KW-0813">Transport</keyword>
<keyword evidence="6" id="KW-1278">Translocase</keyword>
<evidence type="ECO:0000256" key="8">
    <source>
        <dbReference type="RuleBase" id="RU365104"/>
    </source>
</evidence>
<dbReference type="NCBIfam" id="TIGR04521">
    <property type="entry name" value="ECF_ATPase_2"/>
    <property type="match status" value="1"/>
</dbReference>
<dbReference type="PANTHER" id="PTHR43553">
    <property type="entry name" value="HEAVY METAL TRANSPORTER"/>
    <property type="match status" value="1"/>
</dbReference>
<evidence type="ECO:0000256" key="7">
    <source>
        <dbReference type="ARBA" id="ARBA00023136"/>
    </source>
</evidence>
<comment type="similarity">
    <text evidence="8">Belongs to the ABC transporter superfamily. Energy-coupling factor EcfA family.</text>
</comment>
<evidence type="ECO:0000256" key="5">
    <source>
        <dbReference type="ARBA" id="ARBA00022840"/>
    </source>
</evidence>
<evidence type="ECO:0000259" key="9">
    <source>
        <dbReference type="PROSITE" id="PS50893"/>
    </source>
</evidence>